<evidence type="ECO:0000313" key="14">
    <source>
        <dbReference type="Proteomes" id="UP001171111"/>
    </source>
</evidence>
<dbReference type="Proteomes" id="UP001171111">
    <property type="component" value="Unassembled WGS sequence"/>
</dbReference>
<dbReference type="InterPro" id="IPR050739">
    <property type="entry name" value="MFP"/>
</dbReference>
<evidence type="ECO:0000256" key="4">
    <source>
        <dbReference type="ARBA" id="ARBA00022475"/>
    </source>
</evidence>
<evidence type="ECO:0000256" key="6">
    <source>
        <dbReference type="ARBA" id="ARBA00022692"/>
    </source>
</evidence>
<organism evidence="13 14">
    <name type="scientific">Campylobacter magnus</name>
    <dbReference type="NCBI Taxonomy" id="3026462"/>
    <lineage>
        <taxon>Bacteria</taxon>
        <taxon>Pseudomonadati</taxon>
        <taxon>Campylobacterota</taxon>
        <taxon>Epsilonproteobacteria</taxon>
        <taxon>Campylobacterales</taxon>
        <taxon>Campylobacteraceae</taxon>
        <taxon>Campylobacter</taxon>
    </lineage>
</organism>
<keyword evidence="8 10" id="KW-0472">Membrane</keyword>
<comment type="caution">
    <text evidence="13">The sequence shown here is derived from an EMBL/GenBank/DDBJ whole genome shotgun (WGS) entry which is preliminary data.</text>
</comment>
<dbReference type="PRINTS" id="PR01490">
    <property type="entry name" value="RTXTOXIND"/>
</dbReference>
<dbReference type="PANTHER" id="PTHR30386:SF17">
    <property type="entry name" value="ALKALINE PROTEASE SECRETION PROTEIN APRE"/>
    <property type="match status" value="1"/>
</dbReference>
<feature type="transmembrane region" description="Helical" evidence="10">
    <location>
        <begin position="12"/>
        <end position="32"/>
    </location>
</feature>
<dbReference type="PANTHER" id="PTHR30386">
    <property type="entry name" value="MEMBRANE FUSION SUBUNIT OF EMRAB-TOLC MULTIDRUG EFFLUX PUMP"/>
    <property type="match status" value="1"/>
</dbReference>
<dbReference type="RefSeq" id="WP_273930116.1">
    <property type="nucleotide sequence ID" value="NZ_JAQSLL010000002.1"/>
</dbReference>
<dbReference type="Gene3D" id="2.40.50.100">
    <property type="match status" value="1"/>
</dbReference>
<dbReference type="InterPro" id="IPR058982">
    <property type="entry name" value="Beta-barrel_AprE"/>
</dbReference>
<evidence type="ECO:0000313" key="13">
    <source>
        <dbReference type="EMBL" id="MDO2409550.1"/>
    </source>
</evidence>
<evidence type="ECO:0000259" key="11">
    <source>
        <dbReference type="Pfam" id="PF25994"/>
    </source>
</evidence>
<keyword evidence="9" id="KW-0175">Coiled coil</keyword>
<dbReference type="Gene3D" id="1.10.287.470">
    <property type="entry name" value="Helix hairpin bin"/>
    <property type="match status" value="1"/>
</dbReference>
<sequence length="426" mass="47707">MFEKEDKIVKFGLIIVGIFVGVFVIWMGLAPLDSAAVAPGQVVVANNKKQIQHLEGGVVNKIYVKDGSQVKAGDVLVEIKNAQVDSSIDILKKEHLQASVLVSRLEAQRDNKNEIIWDEAVVNEPDFKAAAAGQQSIFDEQNKLLKDEIFILNQRIDQLKKQITGTQAIVSSRQKRVGSLNEETREWQRLYKEQLTDKIRLRDIERERVDATGQIASGNADIARLEVQITETKQQILLRERTFKEDVLKQYEDAKLKLNDASARLRAYYDQQNRAAIKSPVDGTVVELITHTIGGVVKPGETIMSIVPSNAEYIVEAQLPTIHIDKVFVGLPADVRFSAFNTQTAEVIEGKVSYVSADSLTDQHGNPFYQIKAELTEEGVKAVEKNGFFLLPGMPAEVIVKTGRRTLLSYFLKPFDNMLKKAFNED</sequence>
<evidence type="ECO:0000256" key="2">
    <source>
        <dbReference type="ARBA" id="ARBA00009477"/>
    </source>
</evidence>
<evidence type="ECO:0000256" key="3">
    <source>
        <dbReference type="ARBA" id="ARBA00022448"/>
    </source>
</evidence>
<dbReference type="NCBIfam" id="TIGR01843">
    <property type="entry name" value="type_I_hlyD"/>
    <property type="match status" value="1"/>
</dbReference>
<keyword evidence="6 10" id="KW-0812">Transmembrane</keyword>
<reference evidence="13 14" key="1">
    <citation type="submission" date="2023-06" db="EMBL/GenBank/DDBJ databases">
        <title>Campylobacter magnum sp. nov., isolated from cecal contents of domestic pigs (Sus scrofa domesticus).</title>
        <authorList>
            <person name="Papic B."/>
            <person name="Gruntar I."/>
        </authorList>
    </citation>
    <scope>NUCLEOTIDE SEQUENCE [LARGE SCALE GENOMIC DNA]</scope>
    <source>
        <strain evidence="14">34484-21</strain>
    </source>
</reference>
<protein>
    <submittedName>
        <fullName evidence="13">HlyD family type I secretion periplasmic adaptor subunit</fullName>
    </submittedName>
</protein>
<evidence type="ECO:0000256" key="10">
    <source>
        <dbReference type="SAM" id="Phobius"/>
    </source>
</evidence>
<keyword evidence="14" id="KW-1185">Reference proteome</keyword>
<evidence type="ECO:0000256" key="7">
    <source>
        <dbReference type="ARBA" id="ARBA00022989"/>
    </source>
</evidence>
<name>A0ABT8T757_9BACT</name>
<accession>A0ABT8T757</accession>
<evidence type="ECO:0000256" key="8">
    <source>
        <dbReference type="ARBA" id="ARBA00023136"/>
    </source>
</evidence>
<feature type="domain" description="AprE-like long alpha-helical hairpin" evidence="11">
    <location>
        <begin position="85"/>
        <end position="271"/>
    </location>
</feature>
<proteinExistence type="inferred from homology"/>
<keyword evidence="3" id="KW-0813">Transport</keyword>
<feature type="coiled-coil region" evidence="9">
    <location>
        <begin position="215"/>
        <end position="271"/>
    </location>
</feature>
<dbReference type="Pfam" id="PF26002">
    <property type="entry name" value="Beta-barrel_AprE"/>
    <property type="match status" value="1"/>
</dbReference>
<dbReference type="InterPro" id="IPR010129">
    <property type="entry name" value="T1SS_HlyD"/>
</dbReference>
<gene>
    <name evidence="13" type="ORF">Q2362_05490</name>
</gene>
<comment type="similarity">
    <text evidence="2">Belongs to the membrane fusion protein (MFP) (TC 8.A.1) family.</text>
</comment>
<dbReference type="Pfam" id="PF25994">
    <property type="entry name" value="HH_AprE"/>
    <property type="match status" value="1"/>
</dbReference>
<keyword evidence="5" id="KW-0997">Cell inner membrane</keyword>
<keyword evidence="7 10" id="KW-1133">Transmembrane helix</keyword>
<evidence type="ECO:0000259" key="12">
    <source>
        <dbReference type="Pfam" id="PF26002"/>
    </source>
</evidence>
<dbReference type="EMBL" id="JAULJQ010000006">
    <property type="protein sequence ID" value="MDO2409550.1"/>
    <property type="molecule type" value="Genomic_DNA"/>
</dbReference>
<evidence type="ECO:0000256" key="5">
    <source>
        <dbReference type="ARBA" id="ARBA00022519"/>
    </source>
</evidence>
<feature type="domain" description="AprE-like beta-barrel" evidence="12">
    <location>
        <begin position="314"/>
        <end position="403"/>
    </location>
</feature>
<dbReference type="InterPro" id="IPR058781">
    <property type="entry name" value="HH_AprE-like"/>
</dbReference>
<dbReference type="Gene3D" id="2.40.30.170">
    <property type="match status" value="1"/>
</dbReference>
<evidence type="ECO:0000256" key="1">
    <source>
        <dbReference type="ARBA" id="ARBA00004377"/>
    </source>
</evidence>
<evidence type="ECO:0000256" key="9">
    <source>
        <dbReference type="SAM" id="Coils"/>
    </source>
</evidence>
<comment type="subcellular location">
    <subcellularLocation>
        <location evidence="1">Cell inner membrane</location>
        <topology evidence="1">Single-pass membrane protein</topology>
    </subcellularLocation>
</comment>
<keyword evidence="4" id="KW-1003">Cell membrane</keyword>